<protein>
    <submittedName>
        <fullName evidence="7">YqaE/Pmp3 family membrane protein</fullName>
    </submittedName>
</protein>
<gene>
    <name evidence="7" type="ORF">Q2T42_23565</name>
</gene>
<evidence type="ECO:0000256" key="1">
    <source>
        <dbReference type="ARBA" id="ARBA00004370"/>
    </source>
</evidence>
<dbReference type="AlphaFoldDB" id="A0AA96WRQ9"/>
<evidence type="ECO:0000256" key="6">
    <source>
        <dbReference type="SAM" id="Phobius"/>
    </source>
</evidence>
<name>A0AA96WRQ9_LEPBY</name>
<organism evidence="7">
    <name type="scientific">Leptolyngbya boryana CZ1</name>
    <dbReference type="NCBI Taxonomy" id="3060204"/>
    <lineage>
        <taxon>Bacteria</taxon>
        <taxon>Bacillati</taxon>
        <taxon>Cyanobacteriota</taxon>
        <taxon>Cyanophyceae</taxon>
        <taxon>Leptolyngbyales</taxon>
        <taxon>Leptolyngbyaceae</taxon>
        <taxon>Leptolyngbya group</taxon>
        <taxon>Leptolyngbya</taxon>
    </lineage>
</organism>
<dbReference type="PROSITE" id="PS01309">
    <property type="entry name" value="UPF0057"/>
    <property type="match status" value="1"/>
</dbReference>
<dbReference type="Pfam" id="PF01679">
    <property type="entry name" value="Pmp3"/>
    <property type="match status" value="1"/>
</dbReference>
<sequence length="59" mass="6600">MNFLRLVFAIVLPPVAVFMTSGISSALVVNILLTLLGWVPGIIHAIWYLQKTEERRGAY</sequence>
<evidence type="ECO:0000256" key="3">
    <source>
        <dbReference type="ARBA" id="ARBA00022692"/>
    </source>
</evidence>
<dbReference type="InterPro" id="IPR000612">
    <property type="entry name" value="PMP3"/>
</dbReference>
<evidence type="ECO:0000256" key="2">
    <source>
        <dbReference type="ARBA" id="ARBA00009530"/>
    </source>
</evidence>
<dbReference type="GO" id="GO:0016020">
    <property type="term" value="C:membrane"/>
    <property type="evidence" value="ECO:0007669"/>
    <property type="project" value="UniProtKB-SubCell"/>
</dbReference>
<evidence type="ECO:0000256" key="4">
    <source>
        <dbReference type="ARBA" id="ARBA00022989"/>
    </source>
</evidence>
<evidence type="ECO:0000313" key="7">
    <source>
        <dbReference type="EMBL" id="WNZ44776.1"/>
    </source>
</evidence>
<comment type="subcellular location">
    <subcellularLocation>
        <location evidence="1">Membrane</location>
    </subcellularLocation>
</comment>
<dbReference type="RefSeq" id="WP_190648742.1">
    <property type="nucleotide sequence ID" value="NZ_CP130144.1"/>
</dbReference>
<keyword evidence="5 6" id="KW-0472">Membrane</keyword>
<proteinExistence type="inferred from homology"/>
<dbReference type="PANTHER" id="PTHR21659">
    <property type="entry name" value="HYDROPHOBIC PROTEIN RCI2 LOW TEMPERATURE AND SALT RESPONSIVE PROTEIN LTI6 -RELATED"/>
    <property type="match status" value="1"/>
</dbReference>
<evidence type="ECO:0000256" key="5">
    <source>
        <dbReference type="ARBA" id="ARBA00023136"/>
    </source>
</evidence>
<accession>A0AA96WRQ9</accession>
<dbReference type="PANTHER" id="PTHR21659:SF42">
    <property type="entry name" value="UPF0057 MEMBRANE PROTEIN ZK632.10-RELATED"/>
    <property type="match status" value="1"/>
</dbReference>
<keyword evidence="4 6" id="KW-1133">Transmembrane helix</keyword>
<dbReference type="EMBL" id="CP130144">
    <property type="protein sequence ID" value="WNZ44776.1"/>
    <property type="molecule type" value="Genomic_DNA"/>
</dbReference>
<comment type="similarity">
    <text evidence="2">Belongs to the UPF0057 (PMP3) family.</text>
</comment>
<keyword evidence="3 6" id="KW-0812">Transmembrane</keyword>
<reference evidence="7" key="1">
    <citation type="journal article" date="2023" name="Plants (Basel)">
        <title>Genomic Analysis of Leptolyngbya boryana CZ1 Reveals Efficient Carbon Fixation Modules.</title>
        <authorList>
            <person name="Bai X."/>
            <person name="Wang H."/>
            <person name="Cheng W."/>
            <person name="Wang J."/>
            <person name="Ma M."/>
            <person name="Hu H."/>
            <person name="Song Z."/>
            <person name="Ma H."/>
            <person name="Fan Y."/>
            <person name="Du C."/>
            <person name="Xu J."/>
        </authorList>
    </citation>
    <scope>NUCLEOTIDE SEQUENCE</scope>
    <source>
        <strain evidence="7">CZ1</strain>
    </source>
</reference>
<feature type="transmembrane region" description="Helical" evidence="6">
    <location>
        <begin position="27"/>
        <end position="49"/>
    </location>
</feature>
<reference evidence="7" key="2">
    <citation type="submission" date="2023-07" db="EMBL/GenBank/DDBJ databases">
        <authorList>
            <person name="Bai X.-H."/>
            <person name="Wang H.-H."/>
            <person name="Wang J."/>
            <person name="Ma M.-Y."/>
            <person name="Hu H.-H."/>
            <person name="Song Z.-L."/>
            <person name="Ma H.-G."/>
            <person name="Fan Y."/>
            <person name="Du C.-Y."/>
            <person name="Xu J.-C."/>
        </authorList>
    </citation>
    <scope>NUCLEOTIDE SEQUENCE</scope>
    <source>
        <strain evidence="7">CZ1</strain>
    </source>
</reference>